<dbReference type="SUPFAM" id="SSF48452">
    <property type="entry name" value="TPR-like"/>
    <property type="match status" value="1"/>
</dbReference>
<dbReference type="PRINTS" id="PR01021">
    <property type="entry name" value="OMPADOMAIN"/>
</dbReference>
<keyword evidence="9" id="KW-1185">Reference proteome</keyword>
<gene>
    <name evidence="8" type="ORF">E5L68_011235</name>
</gene>
<name>A0ABW9JHU4_9SPHI</name>
<dbReference type="InterPro" id="IPR008969">
    <property type="entry name" value="CarboxyPept-like_regulatory"/>
</dbReference>
<protein>
    <submittedName>
        <fullName evidence="8">OmpA family protein</fullName>
    </submittedName>
</protein>
<evidence type="ECO:0000256" key="2">
    <source>
        <dbReference type="ARBA" id="ARBA00023136"/>
    </source>
</evidence>
<dbReference type="PROSITE" id="PS50005">
    <property type="entry name" value="TPR"/>
    <property type="match status" value="1"/>
</dbReference>
<accession>A0ABW9JHU4</accession>
<dbReference type="InterPro" id="IPR011659">
    <property type="entry name" value="WD40"/>
</dbReference>
<dbReference type="Pfam" id="PF07676">
    <property type="entry name" value="PD40"/>
    <property type="match status" value="1"/>
</dbReference>
<dbReference type="InterPro" id="IPR036737">
    <property type="entry name" value="OmpA-like_sf"/>
</dbReference>
<dbReference type="CDD" id="cd07185">
    <property type="entry name" value="OmpA_C-like"/>
    <property type="match status" value="1"/>
</dbReference>
<keyword evidence="4" id="KW-0802">TPR repeat</keyword>
<proteinExistence type="predicted"/>
<dbReference type="Proteomes" id="UP001517367">
    <property type="component" value="Unassembled WGS sequence"/>
</dbReference>
<dbReference type="InterPro" id="IPR011042">
    <property type="entry name" value="6-blade_b-propeller_TolB-like"/>
</dbReference>
<dbReference type="InterPro" id="IPR019734">
    <property type="entry name" value="TPR_rpt"/>
</dbReference>
<sequence>MKTLKICIAIVCFAQLGYAQMGASAKRIADVYFLNKEYYAAAEYYKRMLQISPDSAGFIVPYGIEQKIKEQSPRKDDYEYAVYQLATSLRLYKNFKDAEKWYAVSQHFTNPKYAQSEFWYGECLRANLKYTEAIETLENFVNKYKVDDGYVAKAKLEIASCKYAIEEMKYPRMFNISRLNNDINKAGSNYAPASYNSEFYFTSSRPIASEGKNEVLDVGMGKPKIVKKQTPFINAIYAVTNTDIDAEEVSIRKIDIDLKKMETAAPALHPNGEIMFLTAWGTDKELQKRNIYISKKENGNWSSPIAMGGEINVLGFNSQQPSVSRDGKYLIFSSDRPGGQGGYDLWYTVLRADGTVKNALNMGSRINTPDDEQAAYYLPTTKKLIYSSNGKVGLGGFDFYEAEGDFVEWSEPANMGYPINSAKDDIYFAALDAEGREAYISSDRESVCCLEVFHVKREYLMVRGTILDCVTQKPLVGVTVTAAGANLPELTTQTDQNGNYVFQIGSNKNLLLNASKPKYFAKSISYSYSQLVNADTLLSAQLCLEPMEINKPIVLKNILYEFDSAELTAQSKVTLDTLFQVMIDNPKIAIELSAHTDNIGTEAYNLALSEARAKSCVDYLLTKGIAETRMTWKGYGFSEPIAANQLKNGNDNPSGRALNRRTQFKVISDK</sequence>
<dbReference type="RefSeq" id="WP_138730809.1">
    <property type="nucleotide sequence ID" value="NZ_SRMP02000017.1"/>
</dbReference>
<feature type="repeat" description="TPR" evidence="4">
    <location>
        <begin position="22"/>
        <end position="55"/>
    </location>
</feature>
<evidence type="ECO:0000256" key="6">
    <source>
        <dbReference type="SAM" id="SignalP"/>
    </source>
</evidence>
<keyword evidence="2 5" id="KW-0472">Membrane</keyword>
<dbReference type="SUPFAM" id="SSF49464">
    <property type="entry name" value="Carboxypeptidase regulatory domain-like"/>
    <property type="match status" value="1"/>
</dbReference>
<dbReference type="Gene3D" id="2.120.10.30">
    <property type="entry name" value="TolB, C-terminal domain"/>
    <property type="match status" value="1"/>
</dbReference>
<keyword evidence="3" id="KW-0998">Cell outer membrane</keyword>
<dbReference type="PANTHER" id="PTHR30329:SF21">
    <property type="entry name" value="LIPOPROTEIN YIAD-RELATED"/>
    <property type="match status" value="1"/>
</dbReference>
<dbReference type="Pfam" id="PF00691">
    <property type="entry name" value="OmpA"/>
    <property type="match status" value="1"/>
</dbReference>
<evidence type="ECO:0000256" key="3">
    <source>
        <dbReference type="ARBA" id="ARBA00023237"/>
    </source>
</evidence>
<evidence type="ECO:0000256" key="1">
    <source>
        <dbReference type="ARBA" id="ARBA00004442"/>
    </source>
</evidence>
<keyword evidence="6" id="KW-0732">Signal</keyword>
<dbReference type="InterPro" id="IPR006664">
    <property type="entry name" value="OMP_bac"/>
</dbReference>
<dbReference type="PANTHER" id="PTHR30329">
    <property type="entry name" value="STATOR ELEMENT OF FLAGELLAR MOTOR COMPLEX"/>
    <property type="match status" value="1"/>
</dbReference>
<feature type="chain" id="PRO_5046835412" evidence="6">
    <location>
        <begin position="20"/>
        <end position="670"/>
    </location>
</feature>
<dbReference type="SUPFAM" id="SSF82171">
    <property type="entry name" value="DPP6 N-terminal domain-like"/>
    <property type="match status" value="1"/>
</dbReference>
<evidence type="ECO:0000313" key="9">
    <source>
        <dbReference type="Proteomes" id="UP001517367"/>
    </source>
</evidence>
<feature type="domain" description="OmpA-like" evidence="7">
    <location>
        <begin position="547"/>
        <end position="670"/>
    </location>
</feature>
<evidence type="ECO:0000259" key="7">
    <source>
        <dbReference type="PROSITE" id="PS51123"/>
    </source>
</evidence>
<evidence type="ECO:0000256" key="5">
    <source>
        <dbReference type="PROSITE-ProRule" id="PRU00473"/>
    </source>
</evidence>
<evidence type="ECO:0000313" key="8">
    <source>
        <dbReference type="EMBL" id="MFN0291967.1"/>
    </source>
</evidence>
<comment type="subcellular location">
    <subcellularLocation>
        <location evidence="1">Cell outer membrane</location>
    </subcellularLocation>
</comment>
<dbReference type="InterPro" id="IPR011990">
    <property type="entry name" value="TPR-like_helical_dom_sf"/>
</dbReference>
<dbReference type="Gene3D" id="2.60.40.1120">
    <property type="entry name" value="Carboxypeptidase-like, regulatory domain"/>
    <property type="match status" value="1"/>
</dbReference>
<dbReference type="InterPro" id="IPR006665">
    <property type="entry name" value="OmpA-like"/>
</dbReference>
<comment type="caution">
    <text evidence="8">The sequence shown here is derived from an EMBL/GenBank/DDBJ whole genome shotgun (WGS) entry which is preliminary data.</text>
</comment>
<reference evidence="8 9" key="1">
    <citation type="submission" date="2024-12" db="EMBL/GenBank/DDBJ databases">
        <authorList>
            <person name="Hu S."/>
        </authorList>
    </citation>
    <scope>NUCLEOTIDE SEQUENCE [LARGE SCALE GENOMIC DNA]</scope>
    <source>
        <strain evidence="8 9">P-25</strain>
    </source>
</reference>
<dbReference type="Gene3D" id="1.25.40.10">
    <property type="entry name" value="Tetratricopeptide repeat domain"/>
    <property type="match status" value="1"/>
</dbReference>
<dbReference type="SUPFAM" id="SSF103088">
    <property type="entry name" value="OmpA-like"/>
    <property type="match status" value="1"/>
</dbReference>
<evidence type="ECO:0000256" key="4">
    <source>
        <dbReference type="PROSITE-ProRule" id="PRU00339"/>
    </source>
</evidence>
<dbReference type="EMBL" id="SRMP02000017">
    <property type="protein sequence ID" value="MFN0291967.1"/>
    <property type="molecule type" value="Genomic_DNA"/>
</dbReference>
<dbReference type="InterPro" id="IPR050330">
    <property type="entry name" value="Bact_OuterMem_StrucFunc"/>
</dbReference>
<dbReference type="PROSITE" id="PS51123">
    <property type="entry name" value="OMPA_2"/>
    <property type="match status" value="1"/>
</dbReference>
<dbReference type="Gene3D" id="3.30.1330.60">
    <property type="entry name" value="OmpA-like domain"/>
    <property type="match status" value="1"/>
</dbReference>
<organism evidence="8 9">
    <name type="scientific">Pedobacter helvus</name>
    <dbReference type="NCBI Taxonomy" id="2563444"/>
    <lineage>
        <taxon>Bacteria</taxon>
        <taxon>Pseudomonadati</taxon>
        <taxon>Bacteroidota</taxon>
        <taxon>Sphingobacteriia</taxon>
        <taxon>Sphingobacteriales</taxon>
        <taxon>Sphingobacteriaceae</taxon>
        <taxon>Pedobacter</taxon>
    </lineage>
</organism>
<feature type="signal peptide" evidence="6">
    <location>
        <begin position="1"/>
        <end position="19"/>
    </location>
</feature>